<proteinExistence type="predicted"/>
<keyword evidence="2" id="KW-1185">Reference proteome</keyword>
<organism evidence="1 2">
    <name type="scientific">Candidatus Magnetobacterium bavaricum</name>
    <dbReference type="NCBI Taxonomy" id="29290"/>
    <lineage>
        <taxon>Bacteria</taxon>
        <taxon>Pseudomonadati</taxon>
        <taxon>Nitrospirota</taxon>
        <taxon>Thermodesulfovibrionia</taxon>
        <taxon>Thermodesulfovibrionales</taxon>
        <taxon>Candidatus Magnetobacteriaceae</taxon>
        <taxon>Candidatus Magnetobacterium</taxon>
    </lineage>
</organism>
<name>A0A0F3GMZ7_9BACT</name>
<dbReference type="Proteomes" id="UP000033423">
    <property type="component" value="Unassembled WGS sequence"/>
</dbReference>
<comment type="caution">
    <text evidence="1">The sequence shown here is derived from an EMBL/GenBank/DDBJ whole genome shotgun (WGS) entry which is preliminary data.</text>
</comment>
<dbReference type="AlphaFoldDB" id="A0A0F3GMZ7"/>
<reference evidence="1 2" key="1">
    <citation type="submission" date="2015-02" db="EMBL/GenBank/DDBJ databases">
        <title>Single-cell genomics of uncultivated deep-branching MTB reveals a conserved set of magnetosome genes.</title>
        <authorList>
            <person name="Kolinko S."/>
            <person name="Richter M."/>
            <person name="Glockner F.O."/>
            <person name="Brachmann A."/>
            <person name="Schuler D."/>
        </authorList>
    </citation>
    <scope>NUCLEOTIDE SEQUENCE [LARGE SCALE GENOMIC DNA]</scope>
    <source>
        <strain evidence="1">TM-1</strain>
    </source>
</reference>
<evidence type="ECO:0000313" key="1">
    <source>
        <dbReference type="EMBL" id="KJU83261.1"/>
    </source>
</evidence>
<protein>
    <submittedName>
        <fullName evidence="1">Uncharacterized protein</fullName>
    </submittedName>
</protein>
<accession>A0A0F3GMZ7</accession>
<sequence length="55" mass="5954">MGPQLQIVPDVNGWDDKADLLGQLSPHGLYLGQEFALGLLHQRDKSIADLQGKGV</sequence>
<evidence type="ECO:0000313" key="2">
    <source>
        <dbReference type="Proteomes" id="UP000033423"/>
    </source>
</evidence>
<dbReference type="EMBL" id="LACI01001972">
    <property type="protein sequence ID" value="KJU83261.1"/>
    <property type="molecule type" value="Genomic_DNA"/>
</dbReference>
<gene>
    <name evidence="1" type="ORF">MBAV_004545</name>
</gene>